<organism evidence="1 2">
    <name type="scientific">Hyalomma asiaticum</name>
    <name type="common">Tick</name>
    <dbReference type="NCBI Taxonomy" id="266040"/>
    <lineage>
        <taxon>Eukaryota</taxon>
        <taxon>Metazoa</taxon>
        <taxon>Ecdysozoa</taxon>
        <taxon>Arthropoda</taxon>
        <taxon>Chelicerata</taxon>
        <taxon>Arachnida</taxon>
        <taxon>Acari</taxon>
        <taxon>Parasitiformes</taxon>
        <taxon>Ixodida</taxon>
        <taxon>Ixodoidea</taxon>
        <taxon>Ixodidae</taxon>
        <taxon>Hyalomminae</taxon>
        <taxon>Hyalomma</taxon>
    </lineage>
</organism>
<dbReference type="Proteomes" id="UP000821845">
    <property type="component" value="Chromosome 2"/>
</dbReference>
<protein>
    <submittedName>
        <fullName evidence="1">Uncharacterized protein</fullName>
    </submittedName>
</protein>
<evidence type="ECO:0000313" key="2">
    <source>
        <dbReference type="Proteomes" id="UP000821845"/>
    </source>
</evidence>
<comment type="caution">
    <text evidence="1">The sequence shown here is derived from an EMBL/GenBank/DDBJ whole genome shotgun (WGS) entry which is preliminary data.</text>
</comment>
<keyword evidence="2" id="KW-1185">Reference proteome</keyword>
<dbReference type="EMBL" id="CM023482">
    <property type="protein sequence ID" value="KAH6938652.1"/>
    <property type="molecule type" value="Genomic_DNA"/>
</dbReference>
<reference evidence="1" key="1">
    <citation type="submission" date="2020-05" db="EMBL/GenBank/DDBJ databases">
        <title>Large-scale comparative analyses of tick genomes elucidate their genetic diversity and vector capacities.</title>
        <authorList>
            <person name="Jia N."/>
            <person name="Wang J."/>
            <person name="Shi W."/>
            <person name="Du L."/>
            <person name="Sun Y."/>
            <person name="Zhan W."/>
            <person name="Jiang J."/>
            <person name="Wang Q."/>
            <person name="Zhang B."/>
            <person name="Ji P."/>
            <person name="Sakyi L.B."/>
            <person name="Cui X."/>
            <person name="Yuan T."/>
            <person name="Jiang B."/>
            <person name="Yang W."/>
            <person name="Lam T.T.-Y."/>
            <person name="Chang Q."/>
            <person name="Ding S."/>
            <person name="Wang X."/>
            <person name="Zhu J."/>
            <person name="Ruan X."/>
            <person name="Zhao L."/>
            <person name="Wei J."/>
            <person name="Que T."/>
            <person name="Du C."/>
            <person name="Cheng J."/>
            <person name="Dai P."/>
            <person name="Han X."/>
            <person name="Huang E."/>
            <person name="Gao Y."/>
            <person name="Liu J."/>
            <person name="Shao H."/>
            <person name="Ye R."/>
            <person name="Li L."/>
            <person name="Wei W."/>
            <person name="Wang X."/>
            <person name="Wang C."/>
            <person name="Yang T."/>
            <person name="Huo Q."/>
            <person name="Li W."/>
            <person name="Guo W."/>
            <person name="Chen H."/>
            <person name="Zhou L."/>
            <person name="Ni X."/>
            <person name="Tian J."/>
            <person name="Zhou Y."/>
            <person name="Sheng Y."/>
            <person name="Liu T."/>
            <person name="Pan Y."/>
            <person name="Xia L."/>
            <person name="Li J."/>
            <person name="Zhao F."/>
            <person name="Cao W."/>
        </authorList>
    </citation>
    <scope>NUCLEOTIDE SEQUENCE</scope>
    <source>
        <strain evidence="1">Hyas-2018</strain>
    </source>
</reference>
<accession>A0ACB7SX85</accession>
<evidence type="ECO:0000313" key="1">
    <source>
        <dbReference type="EMBL" id="KAH6938652.1"/>
    </source>
</evidence>
<name>A0ACB7SX85_HYAAI</name>
<gene>
    <name evidence="1" type="ORF">HPB50_011358</name>
</gene>
<proteinExistence type="predicted"/>
<sequence length="650" mass="72233">MRIKVEKVQIKGGPPQSQVSSESSRLHGYDEVKPSPQRHKTTAETFEKDRANMNVSVHLGGAPRPISRGSHRRSRARRRRRISFSVDTVDSRSLASDPSRSRRIAHVCLATSVFATILLLWVLLVLWVSGYLDDYERSLTEGDGVETTARPTEPEDKTTTVEGDTDGREKKRREGGRRARDYATTESFTPLQHHDGTSLASHVCLYTHRDDVLYNYTPTASNETRSYHRRARHCDVLIRCCHVLENDMTLRVEASEPGSEKPFDFTKQCGGVHRRPSTTLAAVVEREWALRKLLSPGNHRARSDFVRDASRLARSEGYSGIRLWLPEAGALRMVKSSFVHNARWIATALRKANCTLGYFLPYPAAHPAPEWYATRLRILANVLKSSQSILLYPTTSVFRKRSRWPSPAKMAVVENVAVIPARRSVCYLLLSAAAVSVVSQSCDVSKAQRVSVSRAFLTSRELHELCRSRNSSSQKLSSHRYHSYLCGLAEAASSFRPHSRRGGSARTFLTSPSHHASDSLTASVDSRTPAIMFLRPFLDSTCDVSFVVALPTVVVGLVSAGSVVVSESSHTATIVKLKRRQQIQRRTIFTGPLVCDVSFVVALPTVVVGLVSAGSVVVSESSHTATIVKLKRRQQIQRRTIFTGPLVVNS</sequence>